<proteinExistence type="predicted"/>
<organism evidence="2 3">
    <name type="scientific">Lolium multiflorum</name>
    <name type="common">Italian ryegrass</name>
    <name type="synonym">Lolium perenne subsp. multiflorum</name>
    <dbReference type="NCBI Taxonomy" id="4521"/>
    <lineage>
        <taxon>Eukaryota</taxon>
        <taxon>Viridiplantae</taxon>
        <taxon>Streptophyta</taxon>
        <taxon>Embryophyta</taxon>
        <taxon>Tracheophyta</taxon>
        <taxon>Spermatophyta</taxon>
        <taxon>Magnoliopsida</taxon>
        <taxon>Liliopsida</taxon>
        <taxon>Poales</taxon>
        <taxon>Poaceae</taxon>
        <taxon>BOP clade</taxon>
        <taxon>Pooideae</taxon>
        <taxon>Poodae</taxon>
        <taxon>Poeae</taxon>
        <taxon>Poeae Chloroplast Group 2 (Poeae type)</taxon>
        <taxon>Loliodinae</taxon>
        <taxon>Loliinae</taxon>
        <taxon>Lolium</taxon>
    </lineage>
</organism>
<gene>
    <name evidence="2" type="ORF">QYE76_069368</name>
</gene>
<dbReference type="AlphaFoldDB" id="A0AAD8SH96"/>
<comment type="caution">
    <text evidence="2">The sequence shown here is derived from an EMBL/GenBank/DDBJ whole genome shotgun (WGS) entry which is preliminary data.</text>
</comment>
<evidence type="ECO:0000313" key="2">
    <source>
        <dbReference type="EMBL" id="KAK1651563.1"/>
    </source>
</evidence>
<keyword evidence="3" id="KW-1185">Reference proteome</keyword>
<evidence type="ECO:0000313" key="3">
    <source>
        <dbReference type="Proteomes" id="UP001231189"/>
    </source>
</evidence>
<keyword evidence="1" id="KW-0812">Transmembrane</keyword>
<keyword evidence="1" id="KW-1133">Transmembrane helix</keyword>
<name>A0AAD8SH96_LOLMU</name>
<accession>A0AAD8SH96</accession>
<sequence>MAKMLLASPQSLRLGAEGALLSRHSLPSSKAELCPQRGQAALGSVGDREHVRWWRRELLFSSMEDMAAACGSTASLSSQVFLCFSFVVDLLDFATLTYTVFSFVANSSLTFLFWGAVAADVL</sequence>
<protein>
    <submittedName>
        <fullName evidence="2">Uncharacterized protein</fullName>
    </submittedName>
</protein>
<dbReference type="EMBL" id="JAUUTY010000004">
    <property type="protein sequence ID" value="KAK1651563.1"/>
    <property type="molecule type" value="Genomic_DNA"/>
</dbReference>
<feature type="transmembrane region" description="Helical" evidence="1">
    <location>
        <begin position="100"/>
        <end position="119"/>
    </location>
</feature>
<keyword evidence="1" id="KW-0472">Membrane</keyword>
<evidence type="ECO:0000256" key="1">
    <source>
        <dbReference type="SAM" id="Phobius"/>
    </source>
</evidence>
<dbReference type="Proteomes" id="UP001231189">
    <property type="component" value="Unassembled WGS sequence"/>
</dbReference>
<reference evidence="2" key="1">
    <citation type="submission" date="2023-07" db="EMBL/GenBank/DDBJ databases">
        <title>A chromosome-level genome assembly of Lolium multiflorum.</title>
        <authorList>
            <person name="Chen Y."/>
            <person name="Copetti D."/>
            <person name="Kolliker R."/>
            <person name="Studer B."/>
        </authorList>
    </citation>
    <scope>NUCLEOTIDE SEQUENCE</scope>
    <source>
        <strain evidence="2">02402/16</strain>
        <tissue evidence="2">Leaf</tissue>
    </source>
</reference>